<sequence>MASSQNNPGSERNYPNAKQLFTPQQYPGIQNTIEGVDRRNAAAWSQQQGGLSRTQSRAEYLANITTNLDRSNGARQKE</sequence>
<gene>
    <name evidence="1" type="ORF">JMJ35_007889</name>
</gene>
<protein>
    <submittedName>
        <fullName evidence="1">Uncharacterized protein</fullName>
    </submittedName>
</protein>
<evidence type="ECO:0000313" key="2">
    <source>
        <dbReference type="Proteomes" id="UP001166286"/>
    </source>
</evidence>
<name>A0AA39QWR2_9LECA</name>
<dbReference type="Proteomes" id="UP001166286">
    <property type="component" value="Unassembled WGS sequence"/>
</dbReference>
<keyword evidence="2" id="KW-1185">Reference proteome</keyword>
<reference evidence="1" key="1">
    <citation type="submission" date="2023-03" db="EMBL/GenBank/DDBJ databases">
        <title>Complete genome of Cladonia borealis.</title>
        <authorList>
            <person name="Park H."/>
        </authorList>
    </citation>
    <scope>NUCLEOTIDE SEQUENCE</scope>
    <source>
        <strain evidence="1">ANT050790</strain>
    </source>
</reference>
<dbReference type="AlphaFoldDB" id="A0AA39QWR2"/>
<comment type="caution">
    <text evidence="1">The sequence shown here is derived from an EMBL/GenBank/DDBJ whole genome shotgun (WGS) entry which is preliminary data.</text>
</comment>
<dbReference type="EMBL" id="JAFEKC020000018">
    <property type="protein sequence ID" value="KAK0509495.1"/>
    <property type="molecule type" value="Genomic_DNA"/>
</dbReference>
<organism evidence="1 2">
    <name type="scientific">Cladonia borealis</name>
    <dbReference type="NCBI Taxonomy" id="184061"/>
    <lineage>
        <taxon>Eukaryota</taxon>
        <taxon>Fungi</taxon>
        <taxon>Dikarya</taxon>
        <taxon>Ascomycota</taxon>
        <taxon>Pezizomycotina</taxon>
        <taxon>Lecanoromycetes</taxon>
        <taxon>OSLEUM clade</taxon>
        <taxon>Lecanoromycetidae</taxon>
        <taxon>Lecanorales</taxon>
        <taxon>Lecanorineae</taxon>
        <taxon>Cladoniaceae</taxon>
        <taxon>Cladonia</taxon>
    </lineage>
</organism>
<proteinExistence type="predicted"/>
<accession>A0AA39QWR2</accession>
<evidence type="ECO:0000313" key="1">
    <source>
        <dbReference type="EMBL" id="KAK0509495.1"/>
    </source>
</evidence>